<reference evidence="3" key="1">
    <citation type="journal article" date="2013" name="Nat. Genet.">
        <title>The wheat powdery mildew genome shows the unique evolution of an obligate biotroph.</title>
        <authorList>
            <person name="Wicker T."/>
            <person name="Oberhaensli S."/>
            <person name="Parlange F."/>
            <person name="Buchmann J.P."/>
            <person name="Shatalina M."/>
            <person name="Roffler S."/>
            <person name="Ben-David R."/>
            <person name="Dolezel J."/>
            <person name="Simkova H."/>
            <person name="Schulze-Lefert P."/>
            <person name="Spanu P.D."/>
            <person name="Bruggmann R."/>
            <person name="Amselem J."/>
            <person name="Quesneville H."/>
            <person name="Ver Loren van Themaat E."/>
            <person name="Paape T."/>
            <person name="Shimizu K.K."/>
            <person name="Keller B."/>
        </authorList>
    </citation>
    <scope>NUCLEOTIDE SEQUENCE [LARGE SCALE GENOMIC DNA]</scope>
    <source>
        <strain evidence="3">96224</strain>
    </source>
</reference>
<dbReference type="OrthoDB" id="72441at2759"/>
<feature type="region of interest" description="Disordered" evidence="1">
    <location>
        <begin position="1"/>
        <end position="123"/>
    </location>
</feature>
<proteinExistence type="predicted"/>
<accession>A0A656KJZ9</accession>
<dbReference type="Proteomes" id="UP000053110">
    <property type="component" value="Unassembled WGS sequence"/>
</dbReference>
<feature type="compositionally biased region" description="Low complexity" evidence="1">
    <location>
        <begin position="49"/>
        <end position="64"/>
    </location>
</feature>
<feature type="compositionally biased region" description="Basic and acidic residues" evidence="1">
    <location>
        <begin position="67"/>
        <end position="85"/>
    </location>
</feature>
<dbReference type="PANTHER" id="PTHR23250">
    <property type="entry name" value="DYSFERLIN-RELATED"/>
    <property type="match status" value="1"/>
</dbReference>
<protein>
    <recommendedName>
        <fullName evidence="4">Peroxin/Ferlin domain-containing protein</fullName>
    </recommendedName>
</protein>
<evidence type="ECO:0008006" key="4">
    <source>
        <dbReference type="Google" id="ProtNLM"/>
    </source>
</evidence>
<feature type="compositionally biased region" description="Polar residues" evidence="1">
    <location>
        <begin position="27"/>
        <end position="41"/>
    </location>
</feature>
<evidence type="ECO:0000313" key="3">
    <source>
        <dbReference type="Proteomes" id="UP000053110"/>
    </source>
</evidence>
<sequence length="423" mass="49358">MNFPNSHRPPPPMSTEDYDHEIKLIDRSTSTWPFQPQSTPGLEQIGELSINPSSNLSNPPHRSPFNLREKLTRWKFGRYQDRDSDSSQNISPGDPGTTRPVDIEEDEEARNQDLRKGRPRAQSSRERLESAIDVLYENQRGCFLCGIPLFSSRALGNLDPVPWTNVAQKSSATNITNAQPPDPSWEWAWKEWSIYHTEGINEDGWVYSFAFHGKFSWHKARWWNSFVRKRAWIRKRFHKRIGYECNDSLVAHPEYFTICTSHGLLGEELYNDTTTPSRGKIGYDFKTGNIYEFGVLMKILRSARIDREKIEAVKNFIENGEQQETLYLEKNFQNVMQMFVFQASRRILFAHLLKILKNTPVKQEEATSEEYYNKKSLEQSESLLLAAHHELKKFEFWRYHEEITKNEVAGSATSLSKELREGW</sequence>
<name>A0A656KJZ9_BLUGR</name>
<dbReference type="EMBL" id="KE375047">
    <property type="protein sequence ID" value="EPQ64940.1"/>
    <property type="molecule type" value="Genomic_DNA"/>
</dbReference>
<gene>
    <name evidence="2" type="ORF">BGT96224_2585</name>
</gene>
<dbReference type="AlphaFoldDB" id="A0A656KJZ9"/>
<evidence type="ECO:0000313" key="2">
    <source>
        <dbReference type="EMBL" id="EPQ64940.1"/>
    </source>
</evidence>
<dbReference type="InterPro" id="IPR051513">
    <property type="entry name" value="Tectonin_beta-prop"/>
</dbReference>
<organism evidence="2 3">
    <name type="scientific">Blumeria graminis f. sp. tritici 96224</name>
    <dbReference type="NCBI Taxonomy" id="1268274"/>
    <lineage>
        <taxon>Eukaryota</taxon>
        <taxon>Fungi</taxon>
        <taxon>Dikarya</taxon>
        <taxon>Ascomycota</taxon>
        <taxon>Pezizomycotina</taxon>
        <taxon>Leotiomycetes</taxon>
        <taxon>Erysiphales</taxon>
        <taxon>Erysiphaceae</taxon>
        <taxon>Blumeria</taxon>
    </lineage>
</organism>
<dbReference type="PANTHER" id="PTHR23250:SF1">
    <property type="entry name" value="TECTONIN BETA-PROPELLER REPEAT-CONTAINING PROTEIN 1"/>
    <property type="match status" value="1"/>
</dbReference>
<evidence type="ECO:0000256" key="1">
    <source>
        <dbReference type="SAM" id="MobiDB-lite"/>
    </source>
</evidence>